<dbReference type="RefSeq" id="WP_084055589.1">
    <property type="nucleotide sequence ID" value="NZ_FWXF01000001.1"/>
</dbReference>
<sequence>MAMERAIFQLKASVEATSLYLLVCALMDEGVPATLQNIRVRWAGSEEALSTAAEELVQRGVLASFPTDEKTPVTLEPVESWEWNT</sequence>
<organism evidence="1 2">
    <name type="scientific">Desulfacinum hydrothermale DSM 13146</name>
    <dbReference type="NCBI Taxonomy" id="1121390"/>
    <lineage>
        <taxon>Bacteria</taxon>
        <taxon>Pseudomonadati</taxon>
        <taxon>Thermodesulfobacteriota</taxon>
        <taxon>Syntrophobacteria</taxon>
        <taxon>Syntrophobacterales</taxon>
        <taxon>Syntrophobacteraceae</taxon>
        <taxon>Desulfacinum</taxon>
    </lineage>
</organism>
<dbReference type="EMBL" id="FWXF01000001">
    <property type="protein sequence ID" value="SMC16536.1"/>
    <property type="molecule type" value="Genomic_DNA"/>
</dbReference>
<name>A0A1W1WXR7_9BACT</name>
<evidence type="ECO:0000313" key="1">
    <source>
        <dbReference type="EMBL" id="SMC16536.1"/>
    </source>
</evidence>
<dbReference type="OrthoDB" id="5521897at2"/>
<protein>
    <submittedName>
        <fullName evidence="1">Uncharacterized protein</fullName>
    </submittedName>
</protein>
<accession>A0A1W1WXR7</accession>
<evidence type="ECO:0000313" key="2">
    <source>
        <dbReference type="Proteomes" id="UP000192783"/>
    </source>
</evidence>
<dbReference type="AlphaFoldDB" id="A0A1W1WXR7"/>
<dbReference type="Proteomes" id="UP000192783">
    <property type="component" value="Unassembled WGS sequence"/>
</dbReference>
<reference evidence="1 2" key="1">
    <citation type="submission" date="2017-04" db="EMBL/GenBank/DDBJ databases">
        <authorList>
            <person name="Afonso C.L."/>
            <person name="Miller P.J."/>
            <person name="Scott M.A."/>
            <person name="Spackman E."/>
            <person name="Goraichik I."/>
            <person name="Dimitrov K.M."/>
            <person name="Suarez D.L."/>
            <person name="Swayne D.E."/>
        </authorList>
    </citation>
    <scope>NUCLEOTIDE SEQUENCE [LARGE SCALE GENOMIC DNA]</scope>
    <source>
        <strain evidence="1 2">DSM 13146</strain>
    </source>
</reference>
<proteinExistence type="predicted"/>
<keyword evidence="2" id="KW-1185">Reference proteome</keyword>
<gene>
    <name evidence="1" type="ORF">SAMN02746041_00102</name>
</gene>
<dbReference type="STRING" id="1121390.SAMN02746041_00102"/>